<dbReference type="OrthoDB" id="9806837at2"/>
<evidence type="ECO:0000256" key="1">
    <source>
        <dbReference type="ARBA" id="ARBA00001282"/>
    </source>
</evidence>
<dbReference type="Gene3D" id="3.90.550.10">
    <property type="entry name" value="Spore Coat Polysaccharide Biosynthesis Protein SpsA, Chain A"/>
    <property type="match status" value="1"/>
</dbReference>
<evidence type="ECO:0000256" key="3">
    <source>
        <dbReference type="ARBA" id="ARBA00009789"/>
    </source>
</evidence>
<comment type="function">
    <text evidence="7">Catalyzes the formation of 4-diphosphocytidyl-2-C-methyl-D-erythritol from CTP and 2-C-methyl-D-erythritol 4-phosphate (MEP).</text>
</comment>
<feature type="site" description="Transition state stabilizer" evidence="7">
    <location>
        <position position="13"/>
    </location>
</feature>
<dbReference type="RefSeq" id="WP_126790540.1">
    <property type="nucleotide sequence ID" value="NZ_PIPI01000001.1"/>
</dbReference>
<dbReference type="PANTHER" id="PTHR32125:SF4">
    <property type="entry name" value="2-C-METHYL-D-ERYTHRITOL 4-PHOSPHATE CYTIDYLYLTRANSFERASE, CHLOROPLASTIC"/>
    <property type="match status" value="1"/>
</dbReference>
<dbReference type="HAMAP" id="MF_00108">
    <property type="entry name" value="IspD"/>
    <property type="match status" value="1"/>
</dbReference>
<dbReference type="GO" id="GO:0050518">
    <property type="term" value="F:2-C-methyl-D-erythritol 4-phosphate cytidylyltransferase activity"/>
    <property type="evidence" value="ECO:0007669"/>
    <property type="project" value="UniProtKB-UniRule"/>
</dbReference>
<feature type="site" description="Positions MEP for the nucleophilic attack" evidence="7">
    <location>
        <position position="157"/>
    </location>
</feature>
<dbReference type="PANTHER" id="PTHR32125">
    <property type="entry name" value="2-C-METHYL-D-ERYTHRITOL 4-PHOSPHATE CYTIDYLYLTRANSFERASE, CHLOROPLASTIC"/>
    <property type="match status" value="1"/>
</dbReference>
<accession>A0A432VY03</accession>
<protein>
    <recommendedName>
        <fullName evidence="7">2-C-methyl-D-erythritol 4-phosphate cytidylyltransferase</fullName>
        <ecNumber evidence="7">2.7.7.60</ecNumber>
    </recommendedName>
    <alternativeName>
        <fullName evidence="7">4-diphosphocytidyl-2C-methyl-D-erythritol synthase</fullName>
    </alternativeName>
    <alternativeName>
        <fullName evidence="7">MEP cytidylyltransferase</fullName>
        <shortName evidence="7">MCT</shortName>
    </alternativeName>
</protein>
<dbReference type="Proteomes" id="UP000288212">
    <property type="component" value="Unassembled WGS sequence"/>
</dbReference>
<feature type="site" description="Positions MEP for the nucleophilic attack" evidence="7">
    <location>
        <position position="213"/>
    </location>
</feature>
<evidence type="ECO:0000313" key="9">
    <source>
        <dbReference type="Proteomes" id="UP000288212"/>
    </source>
</evidence>
<dbReference type="EMBL" id="PIPI01000001">
    <property type="protein sequence ID" value="RUO21559.1"/>
    <property type="molecule type" value="Genomic_DNA"/>
</dbReference>
<evidence type="ECO:0000256" key="2">
    <source>
        <dbReference type="ARBA" id="ARBA00004787"/>
    </source>
</evidence>
<keyword evidence="9" id="KW-1185">Reference proteome</keyword>
<dbReference type="AlphaFoldDB" id="A0A432VY03"/>
<dbReference type="PROSITE" id="PS01295">
    <property type="entry name" value="ISPD"/>
    <property type="match status" value="1"/>
</dbReference>
<dbReference type="FunFam" id="3.90.550.10:FF:000003">
    <property type="entry name" value="2-C-methyl-D-erythritol 4-phosphate cytidylyltransferase"/>
    <property type="match status" value="1"/>
</dbReference>
<organism evidence="8 9">
    <name type="scientific">Aliidiomarina haloalkalitolerans</name>
    <dbReference type="NCBI Taxonomy" id="859059"/>
    <lineage>
        <taxon>Bacteria</taxon>
        <taxon>Pseudomonadati</taxon>
        <taxon>Pseudomonadota</taxon>
        <taxon>Gammaproteobacteria</taxon>
        <taxon>Alteromonadales</taxon>
        <taxon>Idiomarinaceae</taxon>
        <taxon>Aliidiomarina</taxon>
    </lineage>
</organism>
<dbReference type="GO" id="GO:0019288">
    <property type="term" value="P:isopentenyl diphosphate biosynthetic process, methylerythritol 4-phosphate pathway"/>
    <property type="evidence" value="ECO:0007669"/>
    <property type="project" value="UniProtKB-UniRule"/>
</dbReference>
<dbReference type="InterPro" id="IPR018294">
    <property type="entry name" value="ISPD_synthase_CS"/>
</dbReference>
<dbReference type="EC" id="2.7.7.60" evidence="7"/>
<reference evidence="8 9" key="1">
    <citation type="journal article" date="2011" name="Front. Microbiol.">
        <title>Genomic signatures of strain selection and enhancement in Bacillus atrophaeus var. globigii, a historical biowarfare simulant.</title>
        <authorList>
            <person name="Gibbons H.S."/>
            <person name="Broomall S.M."/>
            <person name="McNew L.A."/>
            <person name="Daligault H."/>
            <person name="Chapman C."/>
            <person name="Bruce D."/>
            <person name="Karavis M."/>
            <person name="Krepps M."/>
            <person name="McGregor P.A."/>
            <person name="Hong C."/>
            <person name="Park K.H."/>
            <person name="Akmal A."/>
            <person name="Feldman A."/>
            <person name="Lin J.S."/>
            <person name="Chang W.E."/>
            <person name="Higgs B.W."/>
            <person name="Demirev P."/>
            <person name="Lindquist J."/>
            <person name="Liem A."/>
            <person name="Fochler E."/>
            <person name="Read T.D."/>
            <person name="Tapia R."/>
            <person name="Johnson S."/>
            <person name="Bishop-Lilly K.A."/>
            <person name="Detter C."/>
            <person name="Han C."/>
            <person name="Sozhamannan S."/>
            <person name="Rosenzweig C.N."/>
            <person name="Skowronski E.W."/>
        </authorList>
    </citation>
    <scope>NUCLEOTIDE SEQUENCE [LARGE SCALE GENOMIC DNA]</scope>
    <source>
        <strain evidence="8 9">AK5</strain>
    </source>
</reference>
<keyword evidence="6 7" id="KW-0414">Isoprene biosynthesis</keyword>
<dbReference type="NCBIfam" id="TIGR00453">
    <property type="entry name" value="ispD"/>
    <property type="match status" value="1"/>
</dbReference>
<comment type="pathway">
    <text evidence="2 7">Isoprenoid biosynthesis; isopentenyl diphosphate biosynthesis via DXP pathway; isopentenyl diphosphate from 1-deoxy-D-xylulose 5-phosphate: step 2/6.</text>
</comment>
<dbReference type="InterPro" id="IPR029044">
    <property type="entry name" value="Nucleotide-diphossugar_trans"/>
</dbReference>
<dbReference type="InterPro" id="IPR050088">
    <property type="entry name" value="IspD/TarI_cytidylyltransf_bact"/>
</dbReference>
<evidence type="ECO:0000313" key="8">
    <source>
        <dbReference type="EMBL" id="RUO21559.1"/>
    </source>
</evidence>
<gene>
    <name evidence="7" type="primary">ispD</name>
    <name evidence="8" type="ORF">CWE06_01495</name>
</gene>
<dbReference type="UniPathway" id="UPA00056">
    <property type="reaction ID" value="UER00093"/>
</dbReference>
<comment type="caution">
    <text evidence="8">The sequence shown here is derived from an EMBL/GenBank/DDBJ whole genome shotgun (WGS) entry which is preliminary data.</text>
</comment>
<dbReference type="SUPFAM" id="SSF53448">
    <property type="entry name" value="Nucleotide-diphospho-sugar transferases"/>
    <property type="match status" value="1"/>
</dbReference>
<feature type="site" description="Transition state stabilizer" evidence="7">
    <location>
        <position position="20"/>
    </location>
</feature>
<comment type="similarity">
    <text evidence="3 7">Belongs to the IspD/TarI cytidylyltransferase family. IspD subfamily.</text>
</comment>
<name>A0A432VY03_9GAMM</name>
<sequence>MIGVIPAAGIGQRMEAEIPKQYLVVAGKTLLDHSICALFNDPRIEQVWVALHEHDRWWPQSLYAKDQRVHTTQGGGTRAESVVAILNALLQQHAKKDALVVVHDAARPGLSTNALARVIDAAESEPERGALLALPVRDTVKFAHVQASSHVARTVDREQLWLAQTPQVFQLEPLLTAITHAQANKIAVTDESSAMESMGISPALVIGNRAGFKVTDPEDLALAEYYLQRASQAF</sequence>
<evidence type="ECO:0000256" key="4">
    <source>
        <dbReference type="ARBA" id="ARBA00022679"/>
    </source>
</evidence>
<proteinExistence type="inferred from homology"/>
<dbReference type="InterPro" id="IPR001228">
    <property type="entry name" value="IspD"/>
</dbReference>
<evidence type="ECO:0000256" key="5">
    <source>
        <dbReference type="ARBA" id="ARBA00022695"/>
    </source>
</evidence>
<keyword evidence="4 7" id="KW-0808">Transferase</keyword>
<evidence type="ECO:0000256" key="7">
    <source>
        <dbReference type="HAMAP-Rule" id="MF_00108"/>
    </source>
</evidence>
<dbReference type="Pfam" id="PF01128">
    <property type="entry name" value="IspD"/>
    <property type="match status" value="1"/>
</dbReference>
<dbReference type="InterPro" id="IPR034683">
    <property type="entry name" value="IspD/TarI"/>
</dbReference>
<comment type="catalytic activity">
    <reaction evidence="1 7">
        <text>2-C-methyl-D-erythritol 4-phosphate + CTP + H(+) = 4-CDP-2-C-methyl-D-erythritol + diphosphate</text>
        <dbReference type="Rhea" id="RHEA:13429"/>
        <dbReference type="ChEBI" id="CHEBI:15378"/>
        <dbReference type="ChEBI" id="CHEBI:33019"/>
        <dbReference type="ChEBI" id="CHEBI:37563"/>
        <dbReference type="ChEBI" id="CHEBI:57823"/>
        <dbReference type="ChEBI" id="CHEBI:58262"/>
        <dbReference type="EC" id="2.7.7.60"/>
    </reaction>
</comment>
<keyword evidence="5 7" id="KW-0548">Nucleotidyltransferase</keyword>
<dbReference type="CDD" id="cd02516">
    <property type="entry name" value="CDP-ME_synthetase"/>
    <property type="match status" value="1"/>
</dbReference>
<evidence type="ECO:0000256" key="6">
    <source>
        <dbReference type="ARBA" id="ARBA00023229"/>
    </source>
</evidence>